<accession>A0AAV6GDG2</accession>
<feature type="compositionally biased region" description="Basic residues" evidence="1">
    <location>
        <begin position="332"/>
        <end position="350"/>
    </location>
</feature>
<protein>
    <submittedName>
        <fullName evidence="2">Uncharacterized protein</fullName>
    </submittedName>
</protein>
<comment type="caution">
    <text evidence="2">The sequence shown here is derived from an EMBL/GenBank/DDBJ whole genome shotgun (WGS) entry which is preliminary data.</text>
</comment>
<keyword evidence="3" id="KW-1185">Reference proteome</keyword>
<evidence type="ECO:0000313" key="2">
    <source>
        <dbReference type="EMBL" id="KAG5272117.1"/>
    </source>
</evidence>
<sequence length="410" mass="47680">MNLATSIATTITTLATARPTDILALPHTSDSEEEMKEEGAAQETFEVEQFCHSKSKIDQALGRMQDFLREETGEIDTLMKSLRHINQSVTDRSQCRIKCLPKDFTDREMNNNDERSTEVNQEHLTTDQMEIKQRFNALKQKEMKLQCQLIERNEEFEMEKIVLERERVHERMDWDRYMQEREAALLSTVMSVMIKRKKMMEELRNQVVRESTSNTKRMEGAVKNCCGTRRKWWSFRKFENNIPRRWTSTSRAFKNKCECGRHTDNRGQTSAAANQGGLLQVGPAGEVIPSQHSDPSNGEDHTDSTVELIRQKELKKIAIMEKRVRGAEMKRQAKVGRKAKKTEKKRRKKEMKTSAQMEDRVKDVTLREHAEQNELKIAEQEKQKGLGILHRMGWNTHKRGIKSNKTVTSP</sequence>
<feature type="region of interest" description="Disordered" evidence="1">
    <location>
        <begin position="328"/>
        <end position="362"/>
    </location>
</feature>
<reference evidence="2" key="1">
    <citation type="submission" date="2020-10" db="EMBL/GenBank/DDBJ databases">
        <title>Chromosome-scale genome assembly of the Allis shad, Alosa alosa.</title>
        <authorList>
            <person name="Margot Z."/>
            <person name="Christophe K."/>
            <person name="Cabau C."/>
            <person name="Louis A."/>
            <person name="Berthelot C."/>
            <person name="Parey E."/>
            <person name="Roest Crollius H."/>
            <person name="Montfort J."/>
            <person name="Robinson-Rechavi M."/>
            <person name="Bucao C."/>
            <person name="Bouchez O."/>
            <person name="Gislard M."/>
            <person name="Lluch J."/>
            <person name="Milhes M."/>
            <person name="Lampietro C."/>
            <person name="Lopez Roques C."/>
            <person name="Donnadieu C."/>
            <person name="Braasch I."/>
            <person name="Desvignes T."/>
            <person name="Postlethwait J."/>
            <person name="Bobe J."/>
            <person name="Guiguen Y."/>
        </authorList>
    </citation>
    <scope>NUCLEOTIDE SEQUENCE</scope>
    <source>
        <strain evidence="2">M-15738</strain>
        <tissue evidence="2">Blood</tissue>
    </source>
</reference>
<feature type="region of interest" description="Disordered" evidence="1">
    <location>
        <begin position="281"/>
        <end position="304"/>
    </location>
</feature>
<evidence type="ECO:0000256" key="1">
    <source>
        <dbReference type="SAM" id="MobiDB-lite"/>
    </source>
</evidence>
<dbReference type="EMBL" id="JADWDJ010000012">
    <property type="protein sequence ID" value="KAG5272117.1"/>
    <property type="molecule type" value="Genomic_DNA"/>
</dbReference>
<evidence type="ECO:0000313" key="3">
    <source>
        <dbReference type="Proteomes" id="UP000823561"/>
    </source>
</evidence>
<dbReference type="AlphaFoldDB" id="A0AAV6GDG2"/>
<name>A0AAV6GDG2_9TELE</name>
<proteinExistence type="predicted"/>
<dbReference type="Proteomes" id="UP000823561">
    <property type="component" value="Chromosome 12"/>
</dbReference>
<gene>
    <name evidence="2" type="ORF">AALO_G00161840</name>
</gene>
<organism evidence="2 3">
    <name type="scientific">Alosa alosa</name>
    <name type="common">allis shad</name>
    <dbReference type="NCBI Taxonomy" id="278164"/>
    <lineage>
        <taxon>Eukaryota</taxon>
        <taxon>Metazoa</taxon>
        <taxon>Chordata</taxon>
        <taxon>Craniata</taxon>
        <taxon>Vertebrata</taxon>
        <taxon>Euteleostomi</taxon>
        <taxon>Actinopterygii</taxon>
        <taxon>Neopterygii</taxon>
        <taxon>Teleostei</taxon>
        <taxon>Clupei</taxon>
        <taxon>Clupeiformes</taxon>
        <taxon>Clupeoidei</taxon>
        <taxon>Clupeidae</taxon>
        <taxon>Alosa</taxon>
    </lineage>
</organism>
<feature type="region of interest" description="Disordered" evidence="1">
    <location>
        <begin position="391"/>
        <end position="410"/>
    </location>
</feature>